<dbReference type="InterPro" id="IPR046368">
    <property type="entry name" value="Tag1"/>
</dbReference>
<keyword evidence="1" id="KW-0812">Transmembrane</keyword>
<evidence type="ECO:0000256" key="1">
    <source>
        <dbReference type="SAM" id="Phobius"/>
    </source>
</evidence>
<comment type="caution">
    <text evidence="2">The sequence shown here is derived from an EMBL/GenBank/DDBJ whole genome shotgun (WGS) entry which is preliminary data.</text>
</comment>
<dbReference type="Pfam" id="PF12505">
    <property type="entry name" value="DUF3712"/>
    <property type="match status" value="1"/>
</dbReference>
<reference evidence="2" key="1">
    <citation type="submission" date="2021-05" db="EMBL/GenBank/DDBJ databases">
        <authorList>
            <person name="Stam R."/>
        </authorList>
    </citation>
    <scope>NUCLEOTIDE SEQUENCE</scope>
    <source>
        <strain evidence="2">CS162</strain>
    </source>
</reference>
<keyword evidence="1" id="KW-0472">Membrane</keyword>
<evidence type="ECO:0000313" key="2">
    <source>
        <dbReference type="EMBL" id="CAG5173270.1"/>
    </source>
</evidence>
<dbReference type="GeneID" id="67019624"/>
<accession>A0A8J2IDM0</accession>
<dbReference type="GO" id="GO:0000329">
    <property type="term" value="C:fungal-type vacuole membrane"/>
    <property type="evidence" value="ECO:0007669"/>
    <property type="project" value="InterPro"/>
</dbReference>
<protein>
    <submittedName>
        <fullName evidence="2">Uncharacterized protein</fullName>
    </submittedName>
</protein>
<feature type="transmembrane region" description="Helical" evidence="1">
    <location>
        <begin position="48"/>
        <end position="72"/>
    </location>
</feature>
<dbReference type="OrthoDB" id="10039566at2759"/>
<evidence type="ECO:0000313" key="3">
    <source>
        <dbReference type="Proteomes" id="UP000676310"/>
    </source>
</evidence>
<dbReference type="PANTHER" id="PTHR35895">
    <property type="entry name" value="CHROMOSOME 16, WHOLE GENOME SHOTGUN SEQUENCE"/>
    <property type="match status" value="1"/>
</dbReference>
<dbReference type="InterPro" id="IPR022185">
    <property type="entry name" value="DUF3712"/>
</dbReference>
<gene>
    <name evidence="2" type="ORF">ALTATR162_LOCUS7605</name>
</gene>
<keyword evidence="1" id="KW-1133">Transmembrane helix</keyword>
<proteinExistence type="predicted"/>
<dbReference type="RefSeq" id="XP_043171168.1">
    <property type="nucleotide sequence ID" value="XM_043315233.1"/>
</dbReference>
<organism evidence="2 3">
    <name type="scientific">Alternaria atra</name>
    <dbReference type="NCBI Taxonomy" id="119953"/>
    <lineage>
        <taxon>Eukaryota</taxon>
        <taxon>Fungi</taxon>
        <taxon>Dikarya</taxon>
        <taxon>Ascomycota</taxon>
        <taxon>Pezizomycotina</taxon>
        <taxon>Dothideomycetes</taxon>
        <taxon>Pleosporomycetidae</taxon>
        <taxon>Pleosporales</taxon>
        <taxon>Pleosporineae</taxon>
        <taxon>Pleosporaceae</taxon>
        <taxon>Alternaria</taxon>
        <taxon>Alternaria sect. Ulocladioides</taxon>
    </lineage>
</organism>
<dbReference type="PANTHER" id="PTHR35895:SF1">
    <property type="entry name" value="LIPID-BINDING SERUM GLYCOPROTEIN C-TERMINAL DOMAIN-CONTAINING PROTEIN"/>
    <property type="match status" value="1"/>
</dbReference>
<sequence>MNDKAGGQERAEDVYTTPQKKGGVINKLYPPGPTPGAKERMKNHCRKFWWCDCLVLVIIVLVVVLPIIFVGVPNKAQHEINSSTLEVTSQEVTNPQADGIHLKIDTVIRSGSSYHPKIDAFRAGLSLEGQEPFLYVEIPEAKSEAVTRITVDQDVKFANGDAFSNYTKTVLGSETLEIHLDGKTNIHLSGLPAMDVDYNKVVTMKGLNKLSGLNITDVRILSGKNEILSDGSNLIANVSIPNPSVMTLDLGNVTMNLAVAGTAIGYALIPDLLLKPGENKFPLQSHVEQLTILGLIQNKYKNGVLPLDIVGNSSVKDGVHLTYYEDAIKSNDIKLDLNVGPALAGIGINITSFGSS</sequence>
<dbReference type="EMBL" id="CAJRGZ010000022">
    <property type="protein sequence ID" value="CAG5173270.1"/>
    <property type="molecule type" value="Genomic_DNA"/>
</dbReference>
<dbReference type="Proteomes" id="UP000676310">
    <property type="component" value="Unassembled WGS sequence"/>
</dbReference>
<dbReference type="SUPFAM" id="SSF117070">
    <property type="entry name" value="LEA14-like"/>
    <property type="match status" value="1"/>
</dbReference>
<dbReference type="AlphaFoldDB" id="A0A8J2IDM0"/>
<name>A0A8J2IDM0_9PLEO</name>
<keyword evidence="3" id="KW-1185">Reference proteome</keyword>